<organism evidence="2 3">
    <name type="scientific">Macrostomum lignano</name>
    <dbReference type="NCBI Taxonomy" id="282301"/>
    <lineage>
        <taxon>Eukaryota</taxon>
        <taxon>Metazoa</taxon>
        <taxon>Spiralia</taxon>
        <taxon>Lophotrochozoa</taxon>
        <taxon>Platyhelminthes</taxon>
        <taxon>Rhabditophora</taxon>
        <taxon>Macrostomorpha</taxon>
        <taxon>Macrostomida</taxon>
        <taxon>Macrostomidae</taxon>
        <taxon>Macrostomum</taxon>
    </lineage>
</organism>
<evidence type="ECO:0000313" key="3">
    <source>
        <dbReference type="Proteomes" id="UP000215902"/>
    </source>
</evidence>
<dbReference type="Proteomes" id="UP000215902">
    <property type="component" value="Unassembled WGS sequence"/>
</dbReference>
<protein>
    <submittedName>
        <fullName evidence="2">Uncharacterized protein</fullName>
    </submittedName>
</protein>
<evidence type="ECO:0000256" key="1">
    <source>
        <dbReference type="SAM" id="Phobius"/>
    </source>
</evidence>
<keyword evidence="3" id="KW-1185">Reference proteome</keyword>
<keyword evidence="1" id="KW-0812">Transmembrane</keyword>
<feature type="non-terminal residue" evidence="2">
    <location>
        <position position="1"/>
    </location>
</feature>
<sequence>QQPLIDNLTISRFDVEKNYSKKTMSKYTGLVIILLAAVLCSICLAEPANKHHRLDRLYRRLVRNPGAQDYNSFAMDPFLGGDRRYKRRGAGAGDQQLNSIEDRIFYGHPGRRFRRS</sequence>
<gene>
    <name evidence="2" type="ORF">BOX15_Mlig030967g2</name>
</gene>
<comment type="caution">
    <text evidence="2">The sequence shown here is derived from an EMBL/GenBank/DDBJ whole genome shotgun (WGS) entry which is preliminary data.</text>
</comment>
<evidence type="ECO:0000313" key="2">
    <source>
        <dbReference type="EMBL" id="PAA65141.1"/>
    </source>
</evidence>
<name>A0A267EUG4_9PLAT</name>
<accession>A0A267EUG4</accession>
<dbReference type="EMBL" id="NIVC01001679">
    <property type="protein sequence ID" value="PAA65141.1"/>
    <property type="molecule type" value="Genomic_DNA"/>
</dbReference>
<proteinExistence type="predicted"/>
<feature type="transmembrane region" description="Helical" evidence="1">
    <location>
        <begin position="27"/>
        <end position="45"/>
    </location>
</feature>
<reference evidence="2 3" key="1">
    <citation type="submission" date="2017-06" db="EMBL/GenBank/DDBJ databases">
        <title>A platform for efficient transgenesis in Macrostomum lignano, a flatworm model organism for stem cell research.</title>
        <authorList>
            <person name="Berezikov E."/>
        </authorList>
    </citation>
    <scope>NUCLEOTIDE SEQUENCE [LARGE SCALE GENOMIC DNA]</scope>
    <source>
        <strain evidence="2">DV1</strain>
        <tissue evidence="2">Whole organism</tissue>
    </source>
</reference>
<keyword evidence="1" id="KW-1133">Transmembrane helix</keyword>
<dbReference type="AlphaFoldDB" id="A0A267EUG4"/>
<keyword evidence="1" id="KW-0472">Membrane</keyword>